<evidence type="ECO:0000313" key="8">
    <source>
        <dbReference type="EMBL" id="WAB81523.1"/>
    </source>
</evidence>
<sequence length="258" mass="27293">MIPLAARRGQQGAPSAAVDHPEEVAEPVGEVAFLPGVREADERRAENVSMHGLARRGMSRAEVLDLLQRREIDPIVAEAEIARLEGSGLIDDDALARTLVERLTERKKLGPSALRAELQRRRLSAATIEIALAEREVEDEGALLDGLVDDRLRRMGSLDRETAERRLLAFLARKGHGGSAARDSVRRALDEAGLEPAPRTGFGQRAPGGGFGQRGGSSGGFGRSGGSGGSGGFGRRPSAASSRHADGPASGPRAVEFE</sequence>
<comment type="function">
    <text evidence="5">Modulates RecA activity.</text>
</comment>
<dbReference type="KEGG" id="mdb:OVN18_00395"/>
<evidence type="ECO:0000313" key="9">
    <source>
        <dbReference type="Proteomes" id="UP001164706"/>
    </source>
</evidence>
<evidence type="ECO:0000256" key="1">
    <source>
        <dbReference type="ARBA" id="ARBA00004496"/>
    </source>
</evidence>
<feature type="region of interest" description="Disordered" evidence="6">
    <location>
        <begin position="194"/>
        <end position="258"/>
    </location>
</feature>
<evidence type="ECO:0000256" key="4">
    <source>
        <dbReference type="ARBA" id="ARBA00022490"/>
    </source>
</evidence>
<dbReference type="RefSeq" id="WP_267781290.1">
    <property type="nucleotide sequence ID" value="NZ_CP113089.1"/>
</dbReference>
<gene>
    <name evidence="5" type="primary">recX</name>
    <name evidence="8" type="ORF">OVN18_00395</name>
</gene>
<evidence type="ECO:0000256" key="3">
    <source>
        <dbReference type="ARBA" id="ARBA00018111"/>
    </source>
</evidence>
<evidence type="ECO:0000256" key="6">
    <source>
        <dbReference type="SAM" id="MobiDB-lite"/>
    </source>
</evidence>
<comment type="similarity">
    <text evidence="2 5">Belongs to the RecX family.</text>
</comment>
<feature type="compositionally biased region" description="Gly residues" evidence="6">
    <location>
        <begin position="206"/>
        <end position="234"/>
    </location>
</feature>
<proteinExistence type="inferred from homology"/>
<feature type="domain" description="RecX second three-helical" evidence="7">
    <location>
        <begin position="91"/>
        <end position="132"/>
    </location>
</feature>
<dbReference type="Pfam" id="PF02631">
    <property type="entry name" value="RecX_HTH2"/>
    <property type="match status" value="1"/>
</dbReference>
<dbReference type="PANTHER" id="PTHR33602:SF1">
    <property type="entry name" value="REGULATORY PROTEIN RECX FAMILY PROTEIN"/>
    <property type="match status" value="1"/>
</dbReference>
<organism evidence="8 9">
    <name type="scientific">Microcella daejeonensis</name>
    <dbReference type="NCBI Taxonomy" id="2994971"/>
    <lineage>
        <taxon>Bacteria</taxon>
        <taxon>Bacillati</taxon>
        <taxon>Actinomycetota</taxon>
        <taxon>Actinomycetes</taxon>
        <taxon>Micrococcales</taxon>
        <taxon>Microbacteriaceae</taxon>
        <taxon>Microcella</taxon>
    </lineage>
</organism>
<evidence type="ECO:0000256" key="5">
    <source>
        <dbReference type="HAMAP-Rule" id="MF_01114"/>
    </source>
</evidence>
<dbReference type="GO" id="GO:0005737">
    <property type="term" value="C:cytoplasm"/>
    <property type="evidence" value="ECO:0007669"/>
    <property type="project" value="UniProtKB-SubCell"/>
</dbReference>
<dbReference type="InterPro" id="IPR036388">
    <property type="entry name" value="WH-like_DNA-bd_sf"/>
</dbReference>
<reference evidence="8" key="1">
    <citation type="submission" date="2022-11" db="EMBL/GenBank/DDBJ databases">
        <title>Description of Microcella daejonensis nov. sp, isolated from riverside soil.</title>
        <authorList>
            <person name="Molina K.M."/>
            <person name="Kim S.B."/>
        </authorList>
    </citation>
    <scope>NUCLEOTIDE SEQUENCE</scope>
    <source>
        <strain evidence="8">MMS21-STM12</strain>
    </source>
</reference>
<dbReference type="EMBL" id="CP113089">
    <property type="protein sequence ID" value="WAB81523.1"/>
    <property type="molecule type" value="Genomic_DNA"/>
</dbReference>
<dbReference type="InterPro" id="IPR003783">
    <property type="entry name" value="Regulatory_RecX"/>
</dbReference>
<dbReference type="PANTHER" id="PTHR33602">
    <property type="entry name" value="REGULATORY PROTEIN RECX FAMILY PROTEIN"/>
    <property type="match status" value="1"/>
</dbReference>
<dbReference type="AlphaFoldDB" id="A0A9E8ML00"/>
<dbReference type="InterPro" id="IPR053924">
    <property type="entry name" value="RecX_HTH_2nd"/>
</dbReference>
<dbReference type="Proteomes" id="UP001164706">
    <property type="component" value="Chromosome"/>
</dbReference>
<dbReference type="Gene3D" id="1.10.10.10">
    <property type="entry name" value="Winged helix-like DNA-binding domain superfamily/Winged helix DNA-binding domain"/>
    <property type="match status" value="1"/>
</dbReference>
<feature type="region of interest" description="Disordered" evidence="6">
    <location>
        <begin position="1"/>
        <end position="24"/>
    </location>
</feature>
<dbReference type="HAMAP" id="MF_01114">
    <property type="entry name" value="RecX"/>
    <property type="match status" value="1"/>
</dbReference>
<accession>A0A9E8ML00</accession>
<dbReference type="GO" id="GO:0006282">
    <property type="term" value="P:regulation of DNA repair"/>
    <property type="evidence" value="ECO:0007669"/>
    <property type="project" value="UniProtKB-UniRule"/>
</dbReference>
<keyword evidence="9" id="KW-1185">Reference proteome</keyword>
<evidence type="ECO:0000256" key="2">
    <source>
        <dbReference type="ARBA" id="ARBA00009695"/>
    </source>
</evidence>
<keyword evidence="4 5" id="KW-0963">Cytoplasm</keyword>
<comment type="subcellular location">
    <subcellularLocation>
        <location evidence="1 5">Cytoplasm</location>
    </subcellularLocation>
</comment>
<protein>
    <recommendedName>
        <fullName evidence="3 5">Regulatory protein RecX</fullName>
    </recommendedName>
</protein>
<name>A0A9E8ML00_9MICO</name>
<evidence type="ECO:0000259" key="7">
    <source>
        <dbReference type="Pfam" id="PF02631"/>
    </source>
</evidence>